<dbReference type="CDD" id="cd08953">
    <property type="entry name" value="KR_2_SDR_x"/>
    <property type="match status" value="1"/>
</dbReference>
<dbReference type="InterPro" id="IPR020841">
    <property type="entry name" value="PKS_Beta-ketoAc_synthase_dom"/>
</dbReference>
<dbReference type="CDD" id="cd19531">
    <property type="entry name" value="LCL_NRPS-like"/>
    <property type="match status" value="1"/>
</dbReference>
<evidence type="ECO:0000256" key="6">
    <source>
        <dbReference type="ARBA" id="ARBA00029443"/>
    </source>
</evidence>
<evidence type="ECO:0000259" key="9">
    <source>
        <dbReference type="PROSITE" id="PS52004"/>
    </source>
</evidence>
<sequence>MDQENQMRSGLEIAIIGMTARFPGADNTEEFFENLKNGIESIEILTDKELEELKVSQELINDPNYVKVRASMRKPEYFDSEFFGYTPEEAKIMDPQMRLLHECAWDSLENAGYNPEQYNGTIGLFVGGTPNPLWESHTILAGEQGIWNDFNSGKSLDAFSKTLLHDKDLMSTRIAYKLNLKGPVITVFTSCSTSLVSVHLAAQSILGGECDVAIAGGVSVYFPKRKGYLYQDGMIVSPDGHCRSFSEEAGGAVFGDGIGLVVLKRLENAIEDGDTIHAIIKGSAINNDGNDKIGYTAPGIEGQSLVIQLAQQMAEVEPESIGYIEGHGSATKLGDSIEIEAMKNAFKNIDKRNRIAIGSVKTNIGHLNSASGIAGLIKTVLSLKHKMLFPSLHSGESNPDLENSPFYINDKLKGFERGAYPLRAGVSSFGVGGTNSHIILEEPPEEVFENSESNMPQLLVLSAKTESALQTQTRKLLDFIRGNPDENLSDIAYTLKVGRKPFQYRKMLICSDLKQAINVLEGDVSGENHINVVKAYDRSINIVFMFSGQGAQYINMGIELYRYNSFFRQLIDKCFDILKLQSGRDLKEILYPGDNILYTVNKLDETEFLQPVLFIFEYALARLLISWGIKPNMLIGYSLGEITAACIAKVFTLEDALKLVTLRGKLINKTCKGMMLSVPLSKEEIMPFMDSELSLAIDNGLSCVISGKTEKIEALSREMANRRIICMPLKSTHAAHSHLLDCILDEYREGLKGIVFSPPVYPLISNVTGRLVENNEVSEPAYWVRQIRETVNFSDGIKEILKEQNCVFMEIGPGRDLALLVHSIITNGKKEFNGVTVTDLIKTENSEISDIFFVLNRIGRLWLRGININWHNFYKDEKRRRIPLPTYPFESQPYWPDNEYVQVSNSEMTDNTDIYKEPSLKDWFYVPSWRNVPLIENDGSNHNEPVVLLFHTSKYSLELRISEVLHEKNCKVIEITLGEVFKKIDPCSYMLNAFDSDNYECLFRELKDDKLNPDTIIHMWSLESNTTHEEDLKKRFDSAQRTGLYSLLNIVKGADKYNRGNKTNIYIITSNLHEITGQECIEPENATLLSTAKVISQEYLNIGCTCIDLEFGSLNNKSTDFIAKQLVNEINAPIGERVIAYRGKRRWVQYFEQLDLKEYSGINKYLKAKGVYLISGGLGDLGFNLAKYLITSYNAKVAIIGKTLIPERDEWDKYIVESNDELAGKLKKLKVLEDLGGTILYYSQDISDYDKVLEIVKDIEKKTGEINGVIHTAGVVGKNAKAAKEMDEEDFETQFRSKVYGLIVIDKIFRNKNLDLCLLTSSLSSILGGLGDTAYAAANIYMDYFAQMNRSVGNLNWISVNWETWLFEKEEKSSATNLGINRIAYAMNLEEGIASFEQLMSLQCANQIIISSGSIQKRSSKWLHLDTIPEDIDNSVQKIVKSRPDLLSDYVEPRNQKERLLAQSWQDFFGIDKIGIRDDFFELGGDSLKAISMIAKTRKETGTQISIGEFFHKPTIEAMAKLIEDTGHGYETVIKAAPVKHYYKTSSAQKRIYILNQLNLNSTAYNEPIIAVLEGTLDKKKLEGVFKKIILKNETLRTGFVFREGELYQKVFEDSDIGISYFNSLEENVEKIISEFIQPFDLSKPPLLRIGLIEINSNKHILILDIHHIITDGISEGILINQIMDLYAGREIKDLQVRYKDYCEWQSQLEGNEELLNQEKYWLETFQKEAPILNLPVDFQRPYLKKYEGDVHSFTISGQEIDGMAELCRNENATLYMFFMSAFIILMNKLTGSTDIVVGTAVSGRKYDELKDIIGMFVNTLPVRNLPEKEKRYTDFLKEVRENIINTFNNQDYQFEDLIDKLAITRDKSRNPLFDIMFVWQNYSISETSIPGLVFKPYTFKKPVSKFDLSLIGFEKDNGDITFNIEYSTNLFKADTIKRFSDCFRIIIKTILQTPDIHLKNIDILSDKERQKVLEKFNDTYTEHDFSKSLSFYLERNALAKGDNAAILCDDYQMSYKEFNEKVNQLANLLIQKGVRANDVVGIKIKRSIDMLIAIWGIIKAGGAYLPIDPKSPEDRKAFMLKDCSAKIVITNTENIIGSGYDGEIININNPELNELSTENPYIEVKPEDAAYVIYTSGSTGLPKGVVIRHVSLLNRLLWMADICNITELDTILQKTTYTFDVSVWEIVLPFVLGAKIYLAKPGGEKEPDYLLNLINNKGITVTHFVPSMLSAFLSVVPEGMVISKLRKCICSGEALTPNHKDLFYRKFNEETELINLYGPTEAAIDVTYCKISKESIKIPIGKPVPNTKIYILDEDKKPVPVGVNGEIYISGNQVGKGYINNPELTARCFINDPFNSGLRMYKTGDIGRWLEDGNIEYIGRNDDQIKIRGFRIELGEIENRLISHPNINEAVVMVNRNNENAGLNAYVKYNELVKSKELKSFLLKNLPDYMIPAKFYSVDEFPLTSSGKIDKKVLHKYGQELEGKTSCIAPESEMEMRIMQIWEDMLCVKNISTDANFFDVGGNSLSLIQLGVKIKEELNIEIPVEVLFQYTTVQSLAGHLADEKPVNTNPVEDNELFNSIEKGKKRMRDKKNKLKDEFENNSDC</sequence>
<dbReference type="Pfam" id="PF02801">
    <property type="entry name" value="Ketoacyl-synt_C"/>
    <property type="match status" value="1"/>
</dbReference>
<keyword evidence="4" id="KW-0597">Phosphoprotein</keyword>
<dbReference type="InterPro" id="IPR057326">
    <property type="entry name" value="KR_dom"/>
</dbReference>
<dbReference type="InterPro" id="IPR014043">
    <property type="entry name" value="Acyl_transferase_dom"/>
</dbReference>
<dbReference type="Pfam" id="PF00501">
    <property type="entry name" value="AMP-binding"/>
    <property type="match status" value="1"/>
</dbReference>
<dbReference type="SMART" id="SM00823">
    <property type="entry name" value="PKS_PP"/>
    <property type="match status" value="2"/>
</dbReference>
<evidence type="ECO:0000256" key="7">
    <source>
        <dbReference type="SAM" id="MobiDB-lite"/>
    </source>
</evidence>
<accession>U4R4Y5</accession>
<dbReference type="GO" id="GO:0004312">
    <property type="term" value="F:fatty acid synthase activity"/>
    <property type="evidence" value="ECO:0007669"/>
    <property type="project" value="TreeGrafter"/>
</dbReference>
<dbReference type="Gene3D" id="1.10.1240.100">
    <property type="match status" value="1"/>
</dbReference>
<dbReference type="SUPFAM" id="SSF52777">
    <property type="entry name" value="CoA-dependent acyltransferases"/>
    <property type="match status" value="2"/>
</dbReference>
<evidence type="ECO:0000256" key="2">
    <source>
        <dbReference type="ARBA" id="ARBA00006432"/>
    </source>
</evidence>
<dbReference type="Pfam" id="PF00698">
    <property type="entry name" value="Acyl_transf_1"/>
    <property type="match status" value="1"/>
</dbReference>
<dbReference type="PANTHER" id="PTHR43775">
    <property type="entry name" value="FATTY ACID SYNTHASE"/>
    <property type="match status" value="1"/>
</dbReference>
<dbReference type="Gene3D" id="3.40.50.720">
    <property type="entry name" value="NAD(P)-binding Rossmann-like Domain"/>
    <property type="match status" value="1"/>
</dbReference>
<dbReference type="FunFam" id="2.30.38.10:FF:000001">
    <property type="entry name" value="Non-ribosomal peptide synthetase PvdI"/>
    <property type="match status" value="1"/>
</dbReference>
<dbReference type="OrthoDB" id="9778383at2"/>
<dbReference type="SMART" id="SM00822">
    <property type="entry name" value="PKS_KR"/>
    <property type="match status" value="1"/>
</dbReference>
<dbReference type="CDD" id="cd00833">
    <property type="entry name" value="PKS"/>
    <property type="match status" value="1"/>
</dbReference>
<comment type="similarity">
    <text evidence="6">In the C-terminal section; belongs to the NRP synthetase family.</text>
</comment>
<name>U4R4Y5_9FIRM</name>
<evidence type="ECO:0000259" key="8">
    <source>
        <dbReference type="PROSITE" id="PS50075"/>
    </source>
</evidence>
<dbReference type="Proteomes" id="UP000016860">
    <property type="component" value="Unassembled WGS sequence"/>
</dbReference>
<dbReference type="InterPro" id="IPR000873">
    <property type="entry name" value="AMP-dep_synth/lig_dom"/>
</dbReference>
<dbReference type="Pfam" id="PF00668">
    <property type="entry name" value="Condensation"/>
    <property type="match status" value="1"/>
</dbReference>
<dbReference type="Gene3D" id="1.10.1200.10">
    <property type="entry name" value="ACP-like"/>
    <property type="match status" value="2"/>
</dbReference>
<dbReference type="InterPro" id="IPR020806">
    <property type="entry name" value="PKS_PP-bd"/>
</dbReference>
<dbReference type="SMART" id="SM00827">
    <property type="entry name" value="PKS_AT"/>
    <property type="match status" value="1"/>
</dbReference>
<dbReference type="Gene3D" id="3.30.300.30">
    <property type="match status" value="1"/>
</dbReference>
<dbReference type="NCBIfam" id="TIGR01733">
    <property type="entry name" value="AA-adenyl-dom"/>
    <property type="match status" value="1"/>
</dbReference>
<dbReference type="RefSeq" id="WP_020814279.1">
    <property type="nucleotide sequence ID" value="NZ_ATAY01000017.1"/>
</dbReference>
<dbReference type="Gene3D" id="3.30.559.10">
    <property type="entry name" value="Chloramphenicol acetyltransferase-like domain"/>
    <property type="match status" value="1"/>
</dbReference>
<dbReference type="Gene3D" id="3.40.366.10">
    <property type="entry name" value="Malonyl-Coenzyme A Acyl Carrier Protein, domain 2"/>
    <property type="match status" value="1"/>
</dbReference>
<organism evidence="10 11">
    <name type="scientific">Ruminiclostridium papyrosolvens C7</name>
    <dbReference type="NCBI Taxonomy" id="1330534"/>
    <lineage>
        <taxon>Bacteria</taxon>
        <taxon>Bacillati</taxon>
        <taxon>Bacillota</taxon>
        <taxon>Clostridia</taxon>
        <taxon>Eubacteriales</taxon>
        <taxon>Oscillospiraceae</taxon>
        <taxon>Ruminiclostridium</taxon>
    </lineage>
</organism>
<dbReference type="InterPro" id="IPR036291">
    <property type="entry name" value="NAD(P)-bd_dom_sf"/>
</dbReference>
<dbReference type="SUPFAM" id="SSF56801">
    <property type="entry name" value="Acetyl-CoA synthetase-like"/>
    <property type="match status" value="1"/>
</dbReference>
<dbReference type="STRING" id="1330534.L323_03300"/>
<evidence type="ECO:0000313" key="10">
    <source>
        <dbReference type="EMBL" id="EPR13608.1"/>
    </source>
</evidence>
<dbReference type="Gene3D" id="3.30.70.3290">
    <property type="match status" value="1"/>
</dbReference>
<dbReference type="InterPro" id="IPR016039">
    <property type="entry name" value="Thiolase-like"/>
</dbReference>
<comment type="similarity">
    <text evidence="2">Belongs to the ATP-dependent AMP-binding enzyme family.</text>
</comment>
<reference evidence="10 11" key="1">
    <citation type="journal article" date="2013" name="Genome Announc.">
        <title>Draft Genome Sequence of the Cellulolytic Bacterium Clostridium papyrosolvens C7 (ATCC 700395).</title>
        <authorList>
            <person name="Zepeda V."/>
            <person name="Dassa B."/>
            <person name="Borovok I."/>
            <person name="Lamed R."/>
            <person name="Bayer E.A."/>
            <person name="Cate J.H."/>
        </authorList>
    </citation>
    <scope>NUCLEOTIDE SEQUENCE [LARGE SCALE GENOMIC DNA]</scope>
    <source>
        <strain evidence="10 11">C7</strain>
    </source>
</reference>
<dbReference type="InterPro" id="IPR006162">
    <property type="entry name" value="Ppantetheine_attach_site"/>
</dbReference>
<evidence type="ECO:0000256" key="4">
    <source>
        <dbReference type="ARBA" id="ARBA00022553"/>
    </source>
</evidence>
<dbReference type="GO" id="GO:0031177">
    <property type="term" value="F:phosphopantetheine binding"/>
    <property type="evidence" value="ECO:0007669"/>
    <property type="project" value="InterPro"/>
</dbReference>
<dbReference type="Gene3D" id="3.30.70.250">
    <property type="entry name" value="Malonyl-CoA ACP transacylase, ACP-binding"/>
    <property type="match status" value="1"/>
</dbReference>
<evidence type="ECO:0000256" key="3">
    <source>
        <dbReference type="ARBA" id="ARBA00022450"/>
    </source>
</evidence>
<evidence type="ECO:0000313" key="11">
    <source>
        <dbReference type="Proteomes" id="UP000016860"/>
    </source>
</evidence>
<evidence type="ECO:0000256" key="5">
    <source>
        <dbReference type="ARBA" id="ARBA00022679"/>
    </source>
</evidence>
<dbReference type="InterPro" id="IPR014030">
    <property type="entry name" value="Ketoacyl_synth_N"/>
</dbReference>
<dbReference type="PROSITE" id="PS50075">
    <property type="entry name" value="CARRIER"/>
    <property type="match status" value="2"/>
</dbReference>
<dbReference type="CDD" id="cd05930">
    <property type="entry name" value="A_NRPS"/>
    <property type="match status" value="1"/>
</dbReference>
<dbReference type="Gene3D" id="2.30.38.10">
    <property type="entry name" value="Luciferase, Domain 3"/>
    <property type="match status" value="1"/>
</dbReference>
<protein>
    <submittedName>
        <fullName evidence="10">Beta-ketoacyl synthase</fullName>
    </submittedName>
</protein>
<dbReference type="InterPro" id="IPR009081">
    <property type="entry name" value="PP-bd_ACP"/>
</dbReference>
<dbReference type="InterPro" id="IPR001242">
    <property type="entry name" value="Condensation_dom"/>
</dbReference>
<dbReference type="InterPro" id="IPR025110">
    <property type="entry name" value="AMP-bd_C"/>
</dbReference>
<dbReference type="InterPro" id="IPR013968">
    <property type="entry name" value="PKS_KR"/>
</dbReference>
<dbReference type="PROSITE" id="PS52004">
    <property type="entry name" value="KS3_2"/>
    <property type="match status" value="1"/>
</dbReference>
<feature type="compositionally biased region" description="Basic residues" evidence="7">
    <location>
        <begin position="2584"/>
        <end position="2594"/>
    </location>
</feature>
<proteinExistence type="inferred from homology"/>
<dbReference type="SMART" id="SM00825">
    <property type="entry name" value="PKS_KS"/>
    <property type="match status" value="1"/>
</dbReference>
<keyword evidence="3" id="KW-0596">Phosphopantetheine</keyword>
<dbReference type="PROSITE" id="PS00012">
    <property type="entry name" value="PHOSPHOPANTETHEINE"/>
    <property type="match status" value="1"/>
</dbReference>
<dbReference type="Pfam" id="PF08659">
    <property type="entry name" value="KR"/>
    <property type="match status" value="1"/>
</dbReference>
<dbReference type="Pfam" id="PF00550">
    <property type="entry name" value="PP-binding"/>
    <property type="match status" value="2"/>
</dbReference>
<dbReference type="InterPro" id="IPR014031">
    <property type="entry name" value="Ketoacyl_synth_C"/>
</dbReference>
<dbReference type="InterPro" id="IPR010071">
    <property type="entry name" value="AA_adenyl_dom"/>
</dbReference>
<dbReference type="InterPro" id="IPR020845">
    <property type="entry name" value="AMP-binding_CS"/>
</dbReference>
<dbReference type="InterPro" id="IPR023213">
    <property type="entry name" value="CAT-like_dom_sf"/>
</dbReference>
<dbReference type="InterPro" id="IPR001227">
    <property type="entry name" value="Ac_transferase_dom_sf"/>
</dbReference>
<dbReference type="InterPro" id="IPR050091">
    <property type="entry name" value="PKS_NRPS_Biosynth_Enz"/>
</dbReference>
<dbReference type="Pfam" id="PF22621">
    <property type="entry name" value="CurL-like_PKS_C"/>
    <property type="match status" value="1"/>
</dbReference>
<dbReference type="GO" id="GO:0006633">
    <property type="term" value="P:fatty acid biosynthetic process"/>
    <property type="evidence" value="ECO:0007669"/>
    <property type="project" value="TreeGrafter"/>
</dbReference>
<dbReference type="EMBL" id="ATAY01000017">
    <property type="protein sequence ID" value="EPR13608.1"/>
    <property type="molecule type" value="Genomic_DNA"/>
</dbReference>
<dbReference type="FunFam" id="3.40.50.12780:FF:000012">
    <property type="entry name" value="Non-ribosomal peptide synthetase"/>
    <property type="match status" value="1"/>
</dbReference>
<dbReference type="Pfam" id="PF21394">
    <property type="entry name" value="Beta-ketacyl_N"/>
    <property type="match status" value="1"/>
</dbReference>
<dbReference type="InterPro" id="IPR045851">
    <property type="entry name" value="AMP-bd_C_sf"/>
</dbReference>
<dbReference type="SUPFAM" id="SSF51735">
    <property type="entry name" value="NAD(P)-binding Rossmann-fold domains"/>
    <property type="match status" value="2"/>
</dbReference>
<dbReference type="InterPro" id="IPR036736">
    <property type="entry name" value="ACP-like_sf"/>
</dbReference>
<dbReference type="Gene3D" id="3.40.50.980">
    <property type="match status" value="2"/>
</dbReference>
<dbReference type="FunFam" id="1.10.1200.10:FF:000005">
    <property type="entry name" value="Nonribosomal peptide synthetase 1"/>
    <property type="match status" value="1"/>
</dbReference>
<dbReference type="SUPFAM" id="SSF52151">
    <property type="entry name" value="FabD/lysophospholipase-like"/>
    <property type="match status" value="1"/>
</dbReference>
<dbReference type="InterPro" id="IPR016035">
    <property type="entry name" value="Acyl_Trfase/lysoPLipase"/>
</dbReference>
<dbReference type="Pfam" id="PF13193">
    <property type="entry name" value="AMP-binding_C"/>
    <property type="match status" value="1"/>
</dbReference>
<feature type="domain" description="Ketosynthase family 3 (KS3)" evidence="9">
    <location>
        <begin position="10"/>
        <end position="442"/>
    </location>
</feature>
<dbReference type="Gene3D" id="3.40.47.10">
    <property type="match status" value="1"/>
</dbReference>
<gene>
    <name evidence="10" type="ORF">L323_03300</name>
</gene>
<dbReference type="PATRIC" id="fig|1330534.3.peg.658"/>
<keyword evidence="5" id="KW-0808">Transferase</keyword>
<feature type="domain" description="Carrier" evidence="8">
    <location>
        <begin position="2490"/>
        <end position="2565"/>
    </location>
</feature>
<dbReference type="PANTHER" id="PTHR43775:SF51">
    <property type="entry name" value="INACTIVE PHENOLPHTHIOCEROL SYNTHESIS POLYKETIDE SYNTHASE TYPE I PKS1-RELATED"/>
    <property type="match status" value="1"/>
</dbReference>
<dbReference type="PROSITE" id="PS00455">
    <property type="entry name" value="AMP_BINDING"/>
    <property type="match status" value="1"/>
</dbReference>
<comment type="cofactor">
    <cofactor evidence="1">
        <name>pantetheine 4'-phosphate</name>
        <dbReference type="ChEBI" id="CHEBI:47942"/>
    </cofactor>
</comment>
<dbReference type="SUPFAM" id="SSF53901">
    <property type="entry name" value="Thiolase-like"/>
    <property type="match status" value="1"/>
</dbReference>
<feature type="domain" description="Carrier" evidence="8">
    <location>
        <begin position="1452"/>
        <end position="1527"/>
    </location>
</feature>
<dbReference type="Gene3D" id="3.30.559.30">
    <property type="entry name" value="Nonribosomal peptide synthetase, condensation domain"/>
    <property type="match status" value="1"/>
</dbReference>
<dbReference type="FunFam" id="3.40.50.980:FF:000001">
    <property type="entry name" value="Non-ribosomal peptide synthetase"/>
    <property type="match status" value="1"/>
</dbReference>
<comment type="caution">
    <text evidence="10">The sequence shown here is derived from an EMBL/GenBank/DDBJ whole genome shotgun (WGS) entry which is preliminary data.</text>
</comment>
<evidence type="ECO:0000256" key="1">
    <source>
        <dbReference type="ARBA" id="ARBA00001957"/>
    </source>
</evidence>
<feature type="region of interest" description="Disordered" evidence="7">
    <location>
        <begin position="2578"/>
        <end position="2605"/>
    </location>
</feature>
<dbReference type="SUPFAM" id="SSF47336">
    <property type="entry name" value="ACP-like"/>
    <property type="match status" value="2"/>
</dbReference>
<dbReference type="Pfam" id="PF00109">
    <property type="entry name" value="ketoacyl-synt"/>
    <property type="match status" value="1"/>
</dbReference>
<dbReference type="InterPro" id="IPR049490">
    <property type="entry name" value="C883_1060-like_KR_N"/>
</dbReference>